<gene>
    <name evidence="1" type="ORF">MW7_005150</name>
</gene>
<evidence type="ECO:0000313" key="2">
    <source>
        <dbReference type="Proteomes" id="UP000004277"/>
    </source>
</evidence>
<organism evidence="1 2">
    <name type="scientific">Imbroritus primus</name>
    <dbReference type="NCBI Taxonomy" id="3058603"/>
    <lineage>
        <taxon>Bacteria</taxon>
        <taxon>Pseudomonadati</taxon>
        <taxon>Pseudomonadota</taxon>
        <taxon>Betaproteobacteria</taxon>
        <taxon>Burkholderiales</taxon>
        <taxon>Burkholderiaceae</taxon>
        <taxon>Imbroritus</taxon>
    </lineage>
</organism>
<comment type="caution">
    <text evidence="1">The sequence shown here is derived from an EMBL/GenBank/DDBJ whole genome shotgun (WGS) entry which is preliminary data.</text>
</comment>
<protein>
    <submittedName>
        <fullName evidence="1">Efflux RND transporter periplasmic adaptor subunit</fullName>
    </submittedName>
</protein>
<name>A0ACD3SPS5_9BURK</name>
<dbReference type="Proteomes" id="UP000004277">
    <property type="component" value="Unassembled WGS sequence"/>
</dbReference>
<keyword evidence="2" id="KW-1185">Reference proteome</keyword>
<dbReference type="EMBL" id="AKCV02000015">
    <property type="protein sequence ID" value="TMS58147.1"/>
    <property type="molecule type" value="Genomic_DNA"/>
</dbReference>
<reference evidence="1" key="1">
    <citation type="submission" date="2019-05" db="EMBL/GenBank/DDBJ databases">
        <title>Revised genome assembly of Burkholderiaceae (previously Ralstonia) sp. PBA.</title>
        <authorList>
            <person name="Gan H.M."/>
        </authorList>
    </citation>
    <scope>NUCLEOTIDE SEQUENCE</scope>
    <source>
        <strain evidence="1">PBA</strain>
    </source>
</reference>
<accession>A0ACD3SPS5</accession>
<evidence type="ECO:0000313" key="1">
    <source>
        <dbReference type="EMBL" id="TMS58147.1"/>
    </source>
</evidence>
<sequence>MAECLPVGKVSLHPRGDSTRKPRARWLRHLAYPGERMNKKWVLTATLSLAMVATAAWLLLGRSTTHDAIAASAPPPEAGVSAEGIRFAADSPQLAMIRTAQLPSTPVPVTDALNARLAYDEDLTAHVGTPVAGRITSLKAAPGDKVKAGQLLAEIDSPDAGTAIAELEKARAEVHQKQLALTRADELGPGEAISRKDYEAARADLEQARAETARATLRLKQLGGAHAVQGQKIRIVSPIDGVVMERAAALALEVSPGSPASLFVISNAKRLWLWIDLPEKLLPRIRQGSHVVLETDTWPGEQFQGTVTQLGQVIDTSTRRAALRARVDNPAGKLLPEMFVRAAILQESGSGVRVPNTALVNEGIYTYAFVQSAPGTFQRRPVTLLTRGEHYSYVGDGLAGDEHVVTAGAMLLDAEYTARLHTQQ</sequence>
<proteinExistence type="predicted"/>